<dbReference type="GO" id="GO:0008233">
    <property type="term" value="F:peptidase activity"/>
    <property type="evidence" value="ECO:0007669"/>
    <property type="project" value="UniProtKB-KW"/>
</dbReference>
<dbReference type="Pfam" id="PF12812">
    <property type="entry name" value="PDZ_1"/>
    <property type="match status" value="2"/>
</dbReference>
<dbReference type="InterPro" id="IPR001478">
    <property type="entry name" value="PDZ"/>
</dbReference>
<sequence>MYHLLLRQPCVLNHQLCEMVRHASLLGEIGMLVVDSVVPGGPAYGQLEPGDMLVCVDGEVTTRFLRLETLLDDSVDQNIGLQIERGGISLTVNLVSSRGARVPLEYIRHNDRHRAKVDVPPSCFLDGVKSVASSRTGVIVHHSQSMGLVAIDKNTVEIFACDVMLSFAAFPIQIPGEILAMNSLDCQFVRGIPIYMISQIVNSIICGGNGSSLLINGVKRGMPLIRTLEVSLSPILLSEARNFGLSNDWIQALDEKDPVRRQVLCVEGCYAGSKAENILKQSDMLLAVNKELITCFHDIENACQALEDPADRYFLSAGKWIVRVNGKPTPDLDAFANVVKSAPLPIPFPISIMEDSNSLEILESEMESMDLRSQESSNQVEIDSDLPPEKEVITDDWRDAINKVVPAVVVLQTTACRSFDTELPSSGSATGFVVDKNRGIILTNRHVVKPGPVVAQAIFVNNEEIPVYPIYRDPVHDFGFFRYDPSEIQFHKYEEIPLAPEAASVGLEIRVIGNDSCEKVSILAGTIARLDRNAPTYRRDGYNDFNTFYMQAASGTKRGSSGSPVIDKQGRAVALNAGGSVSSSSAFYLHLERVVRALTFLQKSKDACKNKWEEVSIPRGTLQVTFLHKGFDETRRLGLPKETEQMVRQASAPGETGMLVVDSVVPCGPADRQLESGDVLVHVNGEVTTQFLKLEALLDDNVDKKIELQIERGGTSLTFSIVVQDLHSITPDYFLEVSGAVIHSLSYQQARNFCFQCGLVYVSNPGYMLSRAGIPRHAIIKKFADDEISQLEDVISVLSKLSRGDRVPLEYISYKDRHRRKSALVTIDRHEWYDAPKIYTRDDSSGLWIARPAIQPPTLQLSPCSSNVTQGLNSQSSLLNSESTPAEGTDQANNQELTHDIMITEAGYEHISEEAHSREECDVETNKQQVQENLSSDEIAAADLSLLEIGEMKLETQGTTEITVSNGYEGVSAAETNASFAECVVEPTLVTMEIYFTLCKSEQIYVLNYQVNVPPSCLLDGIHSVHSSGTGVVVHHSEDMGLVAIDKNTVQTSACDVMLSFAAFPIEIPGEVVFLHPVYNYALVAYDPSALGAVGASMVRAAELLPVPALCRGDPIYLIGLSKNQRAKSRKSFVTNPYVTLNVGHADRPRYRAINMEVIELDTDFGNAFTGVLCNEHGKVQAIWGSFSNKPKSCNTTSKDHQFVRGVPIYMISQVLDKIISGANGPALLINGVKRSMPLVRTLEVELYSRLLSKARSFGLGDEWIQRLVKKDPMRRQVLRVKGCLAGSNTENLLKQGDMLLAINKEPVTCFQDVENACQALENCVDSDGKLKITICRQGAEVDLLVGTDIRDGNGTMRALSWCGCLVQDPHSAVRALGFLPSEGHGVYAAMCCRGSPADRYALGSLRWIVQVNGKPTPDLDAFVNVTKGLRYDEFVRVKTINLDGKPRVLTLKQDLHYWPTWELRFDPNTATWRRETIKALDCNDE</sequence>
<organism evidence="8">
    <name type="scientific">Salix viminalis</name>
    <name type="common">Common osier</name>
    <name type="synonym">Basket willow</name>
    <dbReference type="NCBI Taxonomy" id="40686"/>
    <lineage>
        <taxon>Eukaryota</taxon>
        <taxon>Viridiplantae</taxon>
        <taxon>Streptophyta</taxon>
        <taxon>Embryophyta</taxon>
        <taxon>Tracheophyta</taxon>
        <taxon>Spermatophyta</taxon>
        <taxon>Magnoliopsida</taxon>
        <taxon>eudicotyledons</taxon>
        <taxon>Gunneridae</taxon>
        <taxon>Pentapetalae</taxon>
        <taxon>rosids</taxon>
        <taxon>fabids</taxon>
        <taxon>Malpighiales</taxon>
        <taxon>Salicaceae</taxon>
        <taxon>Saliceae</taxon>
        <taxon>Salix</taxon>
    </lineage>
</organism>
<dbReference type="SMART" id="SM00228">
    <property type="entry name" value="PDZ"/>
    <property type="match status" value="3"/>
</dbReference>
<dbReference type="InterPro" id="IPR036034">
    <property type="entry name" value="PDZ_sf"/>
</dbReference>
<dbReference type="CDD" id="cd06786">
    <property type="entry name" value="cpPDZ1_ScNma111-like"/>
    <property type="match status" value="1"/>
</dbReference>
<dbReference type="InterPro" id="IPR025926">
    <property type="entry name" value="PDZ-like_dom"/>
</dbReference>
<dbReference type="InterPro" id="IPR041489">
    <property type="entry name" value="PDZ_6"/>
</dbReference>
<dbReference type="SUPFAM" id="SSF50156">
    <property type="entry name" value="PDZ domain-like"/>
    <property type="match status" value="4"/>
</dbReference>
<gene>
    <name evidence="8" type="ORF">SVIM_LOCUS219577</name>
</gene>
<comment type="subcellular location">
    <subcellularLocation>
        <location evidence="2">Nucleus</location>
    </subcellularLocation>
</comment>
<evidence type="ECO:0000256" key="1">
    <source>
        <dbReference type="ARBA" id="ARBA00002558"/>
    </source>
</evidence>
<feature type="compositionally biased region" description="Low complexity" evidence="6">
    <location>
        <begin position="872"/>
        <end position="883"/>
    </location>
</feature>
<dbReference type="CDD" id="cd06787">
    <property type="entry name" value="cpPDZ_AthDEGP7-like"/>
    <property type="match status" value="1"/>
</dbReference>
<evidence type="ECO:0000256" key="4">
    <source>
        <dbReference type="ARBA" id="ARBA00021524"/>
    </source>
</evidence>
<dbReference type="GO" id="GO:0006508">
    <property type="term" value="P:proteolysis"/>
    <property type="evidence" value="ECO:0007669"/>
    <property type="project" value="UniProtKB-KW"/>
</dbReference>
<dbReference type="Gene3D" id="2.40.10.10">
    <property type="entry name" value="Trypsin-like serine proteases"/>
    <property type="match status" value="2"/>
</dbReference>
<reference evidence="8" key="1">
    <citation type="submission" date="2019-03" db="EMBL/GenBank/DDBJ databases">
        <authorList>
            <person name="Mank J."/>
            <person name="Almeida P."/>
        </authorList>
    </citation>
    <scope>NUCLEOTIDE SEQUENCE</scope>
    <source>
        <strain evidence="8">78183</strain>
    </source>
</reference>
<dbReference type="Pfam" id="PF13365">
    <property type="entry name" value="Trypsin_2"/>
    <property type="match status" value="1"/>
</dbReference>
<accession>A0A6N2LV41</accession>
<evidence type="ECO:0000256" key="2">
    <source>
        <dbReference type="ARBA" id="ARBA00004123"/>
    </source>
</evidence>
<dbReference type="PANTHER" id="PTHR46366">
    <property type="entry name" value="PRO-APOPTOTIC SERINE PROTEASE NMA111"/>
    <property type="match status" value="1"/>
</dbReference>
<dbReference type="SUPFAM" id="SSF50494">
    <property type="entry name" value="Trypsin-like serine proteases"/>
    <property type="match status" value="2"/>
</dbReference>
<dbReference type="InterPro" id="IPR043504">
    <property type="entry name" value="Peptidase_S1_PA_chymotrypsin"/>
</dbReference>
<evidence type="ECO:0000259" key="7">
    <source>
        <dbReference type="PROSITE" id="PS50106"/>
    </source>
</evidence>
<dbReference type="Pfam" id="PF17820">
    <property type="entry name" value="PDZ_6"/>
    <property type="match status" value="1"/>
</dbReference>
<proteinExistence type="predicted"/>
<evidence type="ECO:0000256" key="6">
    <source>
        <dbReference type="SAM" id="MobiDB-lite"/>
    </source>
</evidence>
<feature type="region of interest" description="Disordered" evidence="6">
    <location>
        <begin position="865"/>
        <end position="894"/>
    </location>
</feature>
<comment type="function">
    <text evidence="1">Nuclear serine protease which mediates apoptosis.</text>
</comment>
<dbReference type="EMBL" id="CAADRP010001530">
    <property type="protein sequence ID" value="VFU39494.1"/>
    <property type="molecule type" value="Genomic_DNA"/>
</dbReference>
<evidence type="ECO:0000256" key="5">
    <source>
        <dbReference type="ARBA" id="ARBA00023242"/>
    </source>
</evidence>
<dbReference type="Gene3D" id="2.30.42.10">
    <property type="match status" value="2"/>
</dbReference>
<name>A0A6N2LV41_SALVM</name>
<dbReference type="GO" id="GO:0005634">
    <property type="term" value="C:nucleus"/>
    <property type="evidence" value="ECO:0007669"/>
    <property type="project" value="UniProtKB-SubCell"/>
</dbReference>
<keyword evidence="5" id="KW-0539">Nucleus</keyword>
<evidence type="ECO:0000256" key="3">
    <source>
        <dbReference type="ARBA" id="ARBA00020338"/>
    </source>
</evidence>
<feature type="domain" description="PDZ" evidence="7">
    <location>
        <begin position="32"/>
        <end position="58"/>
    </location>
</feature>
<evidence type="ECO:0000313" key="8">
    <source>
        <dbReference type="EMBL" id="VFU39494.1"/>
    </source>
</evidence>
<feature type="compositionally biased region" description="Polar residues" evidence="6">
    <location>
        <begin position="884"/>
        <end position="894"/>
    </location>
</feature>
<feature type="domain" description="PDZ" evidence="7">
    <location>
        <begin position="624"/>
        <end position="714"/>
    </location>
</feature>
<protein>
    <recommendedName>
        <fullName evidence="3">Pro-apoptotic serine protease NMA111</fullName>
    </recommendedName>
    <alternativeName>
        <fullName evidence="4">Pro-apoptotic serine protease nma111</fullName>
    </alternativeName>
</protein>
<dbReference type="PROSITE" id="PS50106">
    <property type="entry name" value="PDZ"/>
    <property type="match status" value="2"/>
</dbReference>
<dbReference type="PANTHER" id="PTHR46366:SF1">
    <property type="entry name" value="PDZ DOMAIN-CONTAINING PROTEIN C1685.05"/>
    <property type="match status" value="1"/>
</dbReference>
<dbReference type="InterPro" id="IPR009003">
    <property type="entry name" value="Peptidase_S1_PA"/>
</dbReference>